<evidence type="ECO:0000313" key="2">
    <source>
        <dbReference type="EMBL" id="KPI35355.1"/>
    </source>
</evidence>
<dbReference type="AlphaFoldDB" id="A0A0N1GY04"/>
<feature type="region of interest" description="Disordered" evidence="1">
    <location>
        <begin position="259"/>
        <end position="362"/>
    </location>
</feature>
<dbReference type="Proteomes" id="UP000038010">
    <property type="component" value="Unassembled WGS sequence"/>
</dbReference>
<sequence>MAKSGLGRQTYTIEVKTSEIMQEVLTNAEYHFRVGDASGTDEAGKFRGPATHNIVHEKKESKVHAHSTIHATFELDAVPSQRWWMGYMTNMESKEILGQKRISFGQIYALTASGVEVRTPDFQSSWVPKRGFGFQNHINAAPVLLREPSNRHCGNLTSLPDSAAVRPWQPLWVPGVGRLEPRVRPVKRKVAMWFQNKYNTAMLSTSDQSLKWEVEWDDYGEAHDRELTVYYWSNGQFHGEEEPAPFSQGGFQEVAPSKDLVPESQNNGFDPASHLPDEEYQNTGFDPDNQLPDDDYQNTGFDPENEIPEDSQNQGFQPDDGFANEEINESPAKGANGTALKAKKAPQALGTRLKVTMMNGGT</sequence>
<organism evidence="2 3">
    <name type="scientific">Cyphellophora attinorum</name>
    <dbReference type="NCBI Taxonomy" id="1664694"/>
    <lineage>
        <taxon>Eukaryota</taxon>
        <taxon>Fungi</taxon>
        <taxon>Dikarya</taxon>
        <taxon>Ascomycota</taxon>
        <taxon>Pezizomycotina</taxon>
        <taxon>Eurotiomycetes</taxon>
        <taxon>Chaetothyriomycetidae</taxon>
        <taxon>Chaetothyriales</taxon>
        <taxon>Cyphellophoraceae</taxon>
        <taxon>Cyphellophora</taxon>
    </lineage>
</organism>
<reference evidence="2 3" key="1">
    <citation type="submission" date="2015-06" db="EMBL/GenBank/DDBJ databases">
        <title>Draft genome of the ant-associated black yeast Phialophora attae CBS 131958.</title>
        <authorList>
            <person name="Moreno L.F."/>
            <person name="Stielow B.J."/>
            <person name="de Hoog S."/>
            <person name="Vicente V.A."/>
            <person name="Weiss V.A."/>
            <person name="de Vries M."/>
            <person name="Cruz L.M."/>
            <person name="Souza E.M."/>
        </authorList>
    </citation>
    <scope>NUCLEOTIDE SEQUENCE [LARGE SCALE GENOMIC DNA]</scope>
    <source>
        <strain evidence="2 3">CBS 131958</strain>
    </source>
</reference>
<dbReference type="GeneID" id="28742405"/>
<evidence type="ECO:0000256" key="1">
    <source>
        <dbReference type="SAM" id="MobiDB-lite"/>
    </source>
</evidence>
<protein>
    <submittedName>
        <fullName evidence="2">Uncharacterized protein</fullName>
    </submittedName>
</protein>
<comment type="caution">
    <text evidence="2">The sequence shown here is derived from an EMBL/GenBank/DDBJ whole genome shotgun (WGS) entry which is preliminary data.</text>
</comment>
<keyword evidence="3" id="KW-1185">Reference proteome</keyword>
<dbReference type="VEuPathDB" id="FungiDB:AB675_9948"/>
<dbReference type="RefSeq" id="XP_017995318.1">
    <property type="nucleotide sequence ID" value="XM_018150525.1"/>
</dbReference>
<accession>A0A0N1GY04</accession>
<proteinExistence type="predicted"/>
<gene>
    <name evidence="2" type="ORF">AB675_9948</name>
</gene>
<evidence type="ECO:0000313" key="3">
    <source>
        <dbReference type="Proteomes" id="UP000038010"/>
    </source>
</evidence>
<dbReference type="EMBL" id="LFJN01000041">
    <property type="protein sequence ID" value="KPI35355.1"/>
    <property type="molecule type" value="Genomic_DNA"/>
</dbReference>
<name>A0A0N1GY04_9EURO</name>